<name>A0A075JLE7_9MICO</name>
<feature type="transmembrane region" description="Helical" evidence="19">
    <location>
        <begin position="12"/>
        <end position="33"/>
    </location>
</feature>
<dbReference type="AlphaFoldDB" id="A0A075JLE7"/>
<keyword evidence="8 19" id="KW-0169">Cobalamin biosynthesis</keyword>
<dbReference type="PANTHER" id="PTHR34148:SF1">
    <property type="entry name" value="ADENOSYLCOBINAMIDE-GDP RIBAZOLETRANSFERASE"/>
    <property type="match status" value="1"/>
</dbReference>
<gene>
    <name evidence="19" type="primary">cobS</name>
    <name evidence="20" type="ORF">HX89_07960</name>
</gene>
<comment type="catalytic activity">
    <reaction evidence="17 19">
        <text>alpha-ribazole + adenosylcob(III)inamide-GDP = adenosylcob(III)alamin + GMP + H(+)</text>
        <dbReference type="Rhea" id="RHEA:16049"/>
        <dbReference type="ChEBI" id="CHEBI:10329"/>
        <dbReference type="ChEBI" id="CHEBI:15378"/>
        <dbReference type="ChEBI" id="CHEBI:18408"/>
        <dbReference type="ChEBI" id="CHEBI:58115"/>
        <dbReference type="ChEBI" id="CHEBI:60487"/>
        <dbReference type="EC" id="2.7.8.26"/>
    </reaction>
</comment>
<comment type="catalytic activity">
    <reaction evidence="18 19">
        <text>alpha-ribazole 5'-phosphate + adenosylcob(III)inamide-GDP = adenosylcob(III)alamin 5'-phosphate + GMP + H(+)</text>
        <dbReference type="Rhea" id="RHEA:23560"/>
        <dbReference type="ChEBI" id="CHEBI:15378"/>
        <dbReference type="ChEBI" id="CHEBI:57918"/>
        <dbReference type="ChEBI" id="CHEBI:58115"/>
        <dbReference type="ChEBI" id="CHEBI:60487"/>
        <dbReference type="ChEBI" id="CHEBI:60493"/>
        <dbReference type="EC" id="2.7.8.26"/>
    </reaction>
</comment>
<feature type="transmembrane region" description="Helical" evidence="19">
    <location>
        <begin position="216"/>
        <end position="237"/>
    </location>
</feature>
<comment type="function">
    <text evidence="14 19">Joins adenosylcobinamide-GDP and alpha-ribazole to generate adenosylcobalamin (Ado-cobalamin). Also synthesizes adenosylcobalamin 5'-phosphate from adenosylcobinamide-GDP and alpha-ribazole 5'-phosphate.</text>
</comment>
<feature type="transmembrane region" description="Helical" evidence="19">
    <location>
        <begin position="186"/>
        <end position="204"/>
    </location>
</feature>
<keyword evidence="9 19" id="KW-0808">Transferase</keyword>
<dbReference type="UniPathway" id="UPA00148">
    <property type="reaction ID" value="UER00238"/>
</dbReference>
<dbReference type="RefSeq" id="WP_038568376.1">
    <property type="nucleotide sequence ID" value="NZ_CP008889.1"/>
</dbReference>
<dbReference type="KEGG" id="dni:HX89_07960"/>
<comment type="similarity">
    <text evidence="4 19">Belongs to the CobS family.</text>
</comment>
<keyword evidence="7 19" id="KW-1003">Cell membrane</keyword>
<evidence type="ECO:0000256" key="18">
    <source>
        <dbReference type="ARBA" id="ARBA00049504"/>
    </source>
</evidence>
<dbReference type="GO" id="GO:0009236">
    <property type="term" value="P:cobalamin biosynthetic process"/>
    <property type="evidence" value="ECO:0007669"/>
    <property type="project" value="UniProtKB-UniRule"/>
</dbReference>
<sequence length="273" mass="27609">MSDAVVTRPAREGLRLATGTLSVIPVGAIPPITTPVARWAMTLAPLAAVPLAVVTSLVLFVGHWVDAPPLVAGFCGVAALAAGTRAMHVDGLADTVDGFGAGWNRERALEVMKRGDVGPMGVIAVVVTAGVQAACFAALLDAPWLAGAAVIVSRVACTTLAHRRWNAARPDGMGAVVLSAVRTPELAAVSVVGWLVLVGGSALADGSGDDRFSTGATLLAAPLVASAAAGIALEWLARRATRTFGGLTGDVMGAGIEVALTVMLIVLTLGVWR</sequence>
<evidence type="ECO:0000256" key="12">
    <source>
        <dbReference type="ARBA" id="ARBA00022989"/>
    </source>
</evidence>
<comment type="cofactor">
    <cofactor evidence="1 19">
        <name>Mg(2+)</name>
        <dbReference type="ChEBI" id="CHEBI:18420"/>
    </cofactor>
</comment>
<dbReference type="OrthoDB" id="9794223at2"/>
<comment type="pathway">
    <text evidence="3 19">Cofactor biosynthesis; adenosylcobalamin biosynthesis; adenosylcobalamin from cob(II)yrinate a,c-diamide: step 7/7.</text>
</comment>
<feature type="transmembrane region" description="Helical" evidence="19">
    <location>
        <begin position="249"/>
        <end position="272"/>
    </location>
</feature>
<dbReference type="Proteomes" id="UP000027986">
    <property type="component" value="Chromosome"/>
</dbReference>
<accession>A0A075JLE7</accession>
<dbReference type="InterPro" id="IPR003805">
    <property type="entry name" value="CobS"/>
</dbReference>
<evidence type="ECO:0000256" key="6">
    <source>
        <dbReference type="ARBA" id="ARBA00015850"/>
    </source>
</evidence>
<keyword evidence="11 19" id="KW-0460">Magnesium</keyword>
<feature type="transmembrane region" description="Helical" evidence="19">
    <location>
        <begin position="117"/>
        <end position="139"/>
    </location>
</feature>
<keyword evidence="10 19" id="KW-0812">Transmembrane</keyword>
<evidence type="ECO:0000256" key="14">
    <source>
        <dbReference type="ARBA" id="ARBA00025228"/>
    </source>
</evidence>
<evidence type="ECO:0000256" key="7">
    <source>
        <dbReference type="ARBA" id="ARBA00022475"/>
    </source>
</evidence>
<evidence type="ECO:0000256" key="9">
    <source>
        <dbReference type="ARBA" id="ARBA00022679"/>
    </source>
</evidence>
<evidence type="ECO:0000256" key="10">
    <source>
        <dbReference type="ARBA" id="ARBA00022692"/>
    </source>
</evidence>
<dbReference type="HOGENOM" id="CLU_057426_0_1_11"/>
<dbReference type="eggNOG" id="COG0368">
    <property type="taxonomic scope" value="Bacteria"/>
</dbReference>
<keyword evidence="21" id="KW-1185">Reference proteome</keyword>
<evidence type="ECO:0000256" key="13">
    <source>
        <dbReference type="ARBA" id="ARBA00023136"/>
    </source>
</evidence>
<keyword evidence="13 19" id="KW-0472">Membrane</keyword>
<keyword evidence="12 19" id="KW-1133">Transmembrane helix</keyword>
<comment type="subcellular location">
    <subcellularLocation>
        <location evidence="2 19">Cell membrane</location>
        <topology evidence="2 19">Multi-pass membrane protein</topology>
    </subcellularLocation>
</comment>
<organism evidence="20 21">
    <name type="scientific">Dermacoccus nishinomiyaensis</name>
    <dbReference type="NCBI Taxonomy" id="1274"/>
    <lineage>
        <taxon>Bacteria</taxon>
        <taxon>Bacillati</taxon>
        <taxon>Actinomycetota</taxon>
        <taxon>Actinomycetes</taxon>
        <taxon>Micrococcales</taxon>
        <taxon>Dermacoccaceae</taxon>
        <taxon>Dermacoccus</taxon>
    </lineage>
</organism>
<evidence type="ECO:0000256" key="16">
    <source>
        <dbReference type="ARBA" id="ARBA00032853"/>
    </source>
</evidence>
<evidence type="ECO:0000256" key="4">
    <source>
        <dbReference type="ARBA" id="ARBA00010561"/>
    </source>
</evidence>
<dbReference type="EC" id="2.7.8.26" evidence="5 19"/>
<evidence type="ECO:0000256" key="17">
    <source>
        <dbReference type="ARBA" id="ARBA00048623"/>
    </source>
</evidence>
<evidence type="ECO:0000256" key="11">
    <source>
        <dbReference type="ARBA" id="ARBA00022842"/>
    </source>
</evidence>
<evidence type="ECO:0000256" key="8">
    <source>
        <dbReference type="ARBA" id="ARBA00022573"/>
    </source>
</evidence>
<evidence type="ECO:0000313" key="20">
    <source>
        <dbReference type="EMBL" id="AIF40888.1"/>
    </source>
</evidence>
<proteinExistence type="inferred from homology"/>
<evidence type="ECO:0000256" key="5">
    <source>
        <dbReference type="ARBA" id="ARBA00013200"/>
    </source>
</evidence>
<evidence type="ECO:0000256" key="1">
    <source>
        <dbReference type="ARBA" id="ARBA00001946"/>
    </source>
</evidence>
<evidence type="ECO:0000256" key="15">
    <source>
        <dbReference type="ARBA" id="ARBA00032605"/>
    </source>
</evidence>
<protein>
    <recommendedName>
        <fullName evidence="6 19">Adenosylcobinamide-GDP ribazoletransferase</fullName>
        <ecNumber evidence="5 19">2.7.8.26</ecNumber>
    </recommendedName>
    <alternativeName>
        <fullName evidence="16 19">Cobalamin synthase</fullName>
    </alternativeName>
    <alternativeName>
        <fullName evidence="15 19">Cobalamin-5'-phosphate synthase</fullName>
    </alternativeName>
</protein>
<dbReference type="PANTHER" id="PTHR34148">
    <property type="entry name" value="ADENOSYLCOBINAMIDE-GDP RIBAZOLETRANSFERASE"/>
    <property type="match status" value="1"/>
</dbReference>
<feature type="transmembrane region" description="Helical" evidence="19">
    <location>
        <begin position="39"/>
        <end position="61"/>
    </location>
</feature>
<dbReference type="EMBL" id="CP008889">
    <property type="protein sequence ID" value="AIF40888.1"/>
    <property type="molecule type" value="Genomic_DNA"/>
</dbReference>
<dbReference type="GeneID" id="41841082"/>
<evidence type="ECO:0000256" key="3">
    <source>
        <dbReference type="ARBA" id="ARBA00004663"/>
    </source>
</evidence>
<dbReference type="Pfam" id="PF02654">
    <property type="entry name" value="CobS"/>
    <property type="match status" value="1"/>
</dbReference>
<dbReference type="HAMAP" id="MF_00719">
    <property type="entry name" value="CobS"/>
    <property type="match status" value="1"/>
</dbReference>
<evidence type="ECO:0000256" key="19">
    <source>
        <dbReference type="HAMAP-Rule" id="MF_00719"/>
    </source>
</evidence>
<dbReference type="GO" id="GO:0051073">
    <property type="term" value="F:adenosylcobinamide-GDP ribazoletransferase activity"/>
    <property type="evidence" value="ECO:0007669"/>
    <property type="project" value="UniProtKB-UniRule"/>
</dbReference>
<evidence type="ECO:0000256" key="2">
    <source>
        <dbReference type="ARBA" id="ARBA00004651"/>
    </source>
</evidence>
<dbReference type="GO" id="GO:0005886">
    <property type="term" value="C:plasma membrane"/>
    <property type="evidence" value="ECO:0007669"/>
    <property type="project" value="UniProtKB-SubCell"/>
</dbReference>
<dbReference type="GO" id="GO:0008818">
    <property type="term" value="F:cobalamin 5'-phosphate synthase activity"/>
    <property type="evidence" value="ECO:0007669"/>
    <property type="project" value="UniProtKB-UniRule"/>
</dbReference>
<reference evidence="20 21" key="1">
    <citation type="submission" date="2014-07" db="EMBL/GenBank/DDBJ databases">
        <title>Genome Sequencing of Dermacoccus nishinomiyaensis.</title>
        <authorList>
            <person name="Hong K.W."/>
            <person name="Chan K.G."/>
        </authorList>
    </citation>
    <scope>NUCLEOTIDE SEQUENCE [LARGE SCALE GENOMIC DNA]</scope>
    <source>
        <strain evidence="20 21">M25</strain>
    </source>
</reference>
<evidence type="ECO:0000313" key="21">
    <source>
        <dbReference type="Proteomes" id="UP000027986"/>
    </source>
</evidence>